<dbReference type="Proteomes" id="UP000054018">
    <property type="component" value="Unassembled WGS sequence"/>
</dbReference>
<dbReference type="AlphaFoldDB" id="A0A0C9Z3U0"/>
<feature type="region of interest" description="Disordered" evidence="1">
    <location>
        <begin position="113"/>
        <end position="140"/>
    </location>
</feature>
<gene>
    <name evidence="2" type="ORF">PISMIDRAFT_10594</name>
</gene>
<evidence type="ECO:0000313" key="3">
    <source>
        <dbReference type="Proteomes" id="UP000054018"/>
    </source>
</evidence>
<sequence length="633" mass="68310">MDNPPQQTLASGCPKHRAANVHPGRIILDNQLKRQTSEQKEANTECAWEALAVKVAAMKKGYQHVSDIKDRMEIKQSSTISSDKPVKPHPCLHTTARNLLQTGDHDGMSEPLTPFADVEDNADGGITSKGRKERKAKPQALHGAIISAHQNASSPSTRDNNSDTASLIMDDKASLCKRVKTWVNIINACSAKSTSVSGSLRSSMAPPPSSSTIATSTSGIEASIPHFDPQSLVDDPDDLCMQFESQLPEDWKWPAHQRSILENEDGETEQPVGPIVVDLPTLENAQCAAAMSKDCETDNVVTGPANVKRKAAEWEYISSSEIELDNGVYDNGNSATCAPECKGVVKSSIMVTKTVPKKIKMETSESLSTLTATSASKGSCVASGSLNQMDAISVQACFNSADLPSGLHKDQKWRREVVLTLILWAGNQDDAFNITKQDVCHALREIISVVYPTLKNVSSTILPNSPMASQHLCDWRHGFASTAVAQLGTFFLNPHDPSPKATAQVLLNHFTFLYEDLDATLPEKAFHSVFMQQLLLGSHLSATKGFVQVSTLDTSSLVKHGVVGALSLCSAALMRGLNLIKSGDIELKAPANAKDGIPKLATRDVRMPVKFNMASGKDSKTACAFLDQNWGTL</sequence>
<evidence type="ECO:0000313" key="2">
    <source>
        <dbReference type="EMBL" id="KIK23781.1"/>
    </source>
</evidence>
<proteinExistence type="predicted"/>
<reference evidence="2 3" key="1">
    <citation type="submission" date="2014-04" db="EMBL/GenBank/DDBJ databases">
        <authorList>
            <consortium name="DOE Joint Genome Institute"/>
            <person name="Kuo A."/>
            <person name="Kohler A."/>
            <person name="Costa M.D."/>
            <person name="Nagy L.G."/>
            <person name="Floudas D."/>
            <person name="Copeland A."/>
            <person name="Barry K.W."/>
            <person name="Cichocki N."/>
            <person name="Veneault-Fourrey C."/>
            <person name="LaButti K."/>
            <person name="Lindquist E.A."/>
            <person name="Lipzen A."/>
            <person name="Lundell T."/>
            <person name="Morin E."/>
            <person name="Murat C."/>
            <person name="Sun H."/>
            <person name="Tunlid A."/>
            <person name="Henrissat B."/>
            <person name="Grigoriev I.V."/>
            <person name="Hibbett D.S."/>
            <person name="Martin F."/>
            <person name="Nordberg H.P."/>
            <person name="Cantor M.N."/>
            <person name="Hua S.X."/>
        </authorList>
    </citation>
    <scope>NUCLEOTIDE SEQUENCE [LARGE SCALE GENOMIC DNA]</scope>
    <source>
        <strain evidence="2 3">441</strain>
    </source>
</reference>
<dbReference type="EMBL" id="KN833722">
    <property type="protein sequence ID" value="KIK23781.1"/>
    <property type="molecule type" value="Genomic_DNA"/>
</dbReference>
<feature type="region of interest" description="Disordered" evidence="1">
    <location>
        <begin position="197"/>
        <end position="216"/>
    </location>
</feature>
<name>A0A0C9Z3U0_9AGAM</name>
<dbReference type="HOGENOM" id="CLU_023634_0_0_1"/>
<organism evidence="2 3">
    <name type="scientific">Pisolithus microcarpus 441</name>
    <dbReference type="NCBI Taxonomy" id="765257"/>
    <lineage>
        <taxon>Eukaryota</taxon>
        <taxon>Fungi</taxon>
        <taxon>Dikarya</taxon>
        <taxon>Basidiomycota</taxon>
        <taxon>Agaricomycotina</taxon>
        <taxon>Agaricomycetes</taxon>
        <taxon>Agaricomycetidae</taxon>
        <taxon>Boletales</taxon>
        <taxon>Sclerodermatineae</taxon>
        <taxon>Pisolithaceae</taxon>
        <taxon>Pisolithus</taxon>
    </lineage>
</organism>
<dbReference type="OrthoDB" id="2690833at2759"/>
<reference evidence="3" key="2">
    <citation type="submission" date="2015-01" db="EMBL/GenBank/DDBJ databases">
        <title>Evolutionary Origins and Diversification of the Mycorrhizal Mutualists.</title>
        <authorList>
            <consortium name="DOE Joint Genome Institute"/>
            <consortium name="Mycorrhizal Genomics Consortium"/>
            <person name="Kohler A."/>
            <person name="Kuo A."/>
            <person name="Nagy L.G."/>
            <person name="Floudas D."/>
            <person name="Copeland A."/>
            <person name="Barry K.W."/>
            <person name="Cichocki N."/>
            <person name="Veneault-Fourrey C."/>
            <person name="LaButti K."/>
            <person name="Lindquist E.A."/>
            <person name="Lipzen A."/>
            <person name="Lundell T."/>
            <person name="Morin E."/>
            <person name="Murat C."/>
            <person name="Riley R."/>
            <person name="Ohm R."/>
            <person name="Sun H."/>
            <person name="Tunlid A."/>
            <person name="Henrissat B."/>
            <person name="Grigoriev I.V."/>
            <person name="Hibbett D.S."/>
            <person name="Martin F."/>
        </authorList>
    </citation>
    <scope>NUCLEOTIDE SEQUENCE [LARGE SCALE GENOMIC DNA]</scope>
    <source>
        <strain evidence="3">441</strain>
    </source>
</reference>
<evidence type="ECO:0000256" key="1">
    <source>
        <dbReference type="SAM" id="MobiDB-lite"/>
    </source>
</evidence>
<keyword evidence="3" id="KW-1185">Reference proteome</keyword>
<accession>A0A0C9Z3U0</accession>
<protein>
    <submittedName>
        <fullName evidence="2">Unplaced genomic scaffold scaffold_38, whole genome shotgun sequence</fullName>
    </submittedName>
</protein>